<dbReference type="AlphaFoldDB" id="A0AAV7CMD7"/>
<evidence type="ECO:0000313" key="2">
    <source>
        <dbReference type="Proteomes" id="UP000824782"/>
    </source>
</evidence>
<organism evidence="1 2">
    <name type="scientific">Engystomops pustulosus</name>
    <name type="common">Tungara frog</name>
    <name type="synonym">Physalaemus pustulosus</name>
    <dbReference type="NCBI Taxonomy" id="76066"/>
    <lineage>
        <taxon>Eukaryota</taxon>
        <taxon>Metazoa</taxon>
        <taxon>Chordata</taxon>
        <taxon>Craniata</taxon>
        <taxon>Vertebrata</taxon>
        <taxon>Euteleostomi</taxon>
        <taxon>Amphibia</taxon>
        <taxon>Batrachia</taxon>
        <taxon>Anura</taxon>
        <taxon>Neobatrachia</taxon>
        <taxon>Hyloidea</taxon>
        <taxon>Leptodactylidae</taxon>
        <taxon>Leiuperinae</taxon>
        <taxon>Engystomops</taxon>
    </lineage>
</organism>
<name>A0AAV7CMD7_ENGPU</name>
<gene>
    <name evidence="1" type="ORF">GDO81_005313</name>
</gene>
<keyword evidence="2" id="KW-1185">Reference proteome</keyword>
<sequence>MQHCVSMGCAHGYPNVPCCINTGLLLQGYTRMPRSPPTQPQLLPSGLTPLSLHRENTGNLMTFYHLPSRGSPVLELFRALGSFVVQL</sequence>
<evidence type="ECO:0000313" key="1">
    <source>
        <dbReference type="EMBL" id="KAG8586250.1"/>
    </source>
</evidence>
<dbReference type="Proteomes" id="UP000824782">
    <property type="component" value="Unassembled WGS sequence"/>
</dbReference>
<dbReference type="EMBL" id="WNYA01000002">
    <property type="protein sequence ID" value="KAG8586250.1"/>
    <property type="molecule type" value="Genomic_DNA"/>
</dbReference>
<reference evidence="1" key="1">
    <citation type="thesis" date="2020" institute="ProQuest LLC" country="789 East Eisenhower Parkway, Ann Arbor, MI, USA">
        <title>Comparative Genomics and Chromosome Evolution.</title>
        <authorList>
            <person name="Mudd A.B."/>
        </authorList>
    </citation>
    <scope>NUCLEOTIDE SEQUENCE</scope>
    <source>
        <strain evidence="1">237g6f4</strain>
        <tissue evidence="1">Blood</tissue>
    </source>
</reference>
<protein>
    <submittedName>
        <fullName evidence="1">Uncharacterized protein</fullName>
    </submittedName>
</protein>
<proteinExistence type="predicted"/>
<comment type="caution">
    <text evidence="1">The sequence shown here is derived from an EMBL/GenBank/DDBJ whole genome shotgun (WGS) entry which is preliminary data.</text>
</comment>
<accession>A0AAV7CMD7</accession>